<protein>
    <submittedName>
        <fullName evidence="1">Uncharacterized protein</fullName>
    </submittedName>
</protein>
<accession>A0A5J9UB08</accession>
<dbReference type="AlphaFoldDB" id="A0A5J9UB08"/>
<name>A0A5J9UB08_9POAL</name>
<organism evidence="1 2">
    <name type="scientific">Eragrostis curvula</name>
    <name type="common">weeping love grass</name>
    <dbReference type="NCBI Taxonomy" id="38414"/>
    <lineage>
        <taxon>Eukaryota</taxon>
        <taxon>Viridiplantae</taxon>
        <taxon>Streptophyta</taxon>
        <taxon>Embryophyta</taxon>
        <taxon>Tracheophyta</taxon>
        <taxon>Spermatophyta</taxon>
        <taxon>Magnoliopsida</taxon>
        <taxon>Liliopsida</taxon>
        <taxon>Poales</taxon>
        <taxon>Poaceae</taxon>
        <taxon>PACMAD clade</taxon>
        <taxon>Chloridoideae</taxon>
        <taxon>Eragrostideae</taxon>
        <taxon>Eragrostidinae</taxon>
        <taxon>Eragrostis</taxon>
    </lineage>
</organism>
<evidence type="ECO:0000313" key="2">
    <source>
        <dbReference type="Proteomes" id="UP000324897"/>
    </source>
</evidence>
<dbReference type="Gramene" id="TVU20823">
    <property type="protein sequence ID" value="TVU20823"/>
    <property type="gene ID" value="EJB05_30420"/>
</dbReference>
<gene>
    <name evidence="1" type="ORF">EJB05_30420</name>
</gene>
<reference evidence="1 2" key="1">
    <citation type="journal article" date="2019" name="Sci. Rep.">
        <title>A high-quality genome of Eragrostis curvula grass provides insights into Poaceae evolution and supports new strategies to enhance forage quality.</title>
        <authorList>
            <person name="Carballo J."/>
            <person name="Santos B.A.C.M."/>
            <person name="Zappacosta D."/>
            <person name="Garbus I."/>
            <person name="Selva J.P."/>
            <person name="Gallo C.A."/>
            <person name="Diaz A."/>
            <person name="Albertini E."/>
            <person name="Caccamo M."/>
            <person name="Echenique V."/>
        </authorList>
    </citation>
    <scope>NUCLEOTIDE SEQUENCE [LARGE SCALE GENOMIC DNA]</scope>
    <source>
        <strain evidence="2">cv. Victoria</strain>
        <tissue evidence="1">Leaf</tissue>
    </source>
</reference>
<dbReference type="Proteomes" id="UP000324897">
    <property type="component" value="Unassembled WGS sequence"/>
</dbReference>
<proteinExistence type="predicted"/>
<feature type="non-terminal residue" evidence="1">
    <location>
        <position position="1"/>
    </location>
</feature>
<comment type="caution">
    <text evidence="1">The sequence shown here is derived from an EMBL/GenBank/DDBJ whole genome shotgun (WGS) entry which is preliminary data.</text>
</comment>
<sequence length="176" mass="18792">MPELTCHSGRGWGPAARSRAGFASASCADTRAGGSGSDIPASAFIDTRAGAGGHPSARLCQEEEEAFAEPPGSPVVRILSVSSRIASCGVGCLSLAEAMVKQFVGFCHVLLECYWFFPITRVLWLKLNFVDSPRMLSMGIGVVQLLILRTRREDECGVTDALAHADLESSNLIVRH</sequence>
<evidence type="ECO:0000313" key="1">
    <source>
        <dbReference type="EMBL" id="TVU20823.1"/>
    </source>
</evidence>
<keyword evidence="2" id="KW-1185">Reference proteome</keyword>
<dbReference type="EMBL" id="RWGY01000026">
    <property type="protein sequence ID" value="TVU20823.1"/>
    <property type="molecule type" value="Genomic_DNA"/>
</dbReference>